<dbReference type="Pfam" id="PF12833">
    <property type="entry name" value="HTH_18"/>
    <property type="match status" value="1"/>
</dbReference>
<keyword evidence="6" id="KW-1185">Reference proteome</keyword>
<dbReference type="Proteomes" id="UP001206312">
    <property type="component" value="Unassembled WGS sequence"/>
</dbReference>
<dbReference type="SMART" id="SM00342">
    <property type="entry name" value="HTH_ARAC"/>
    <property type="match status" value="1"/>
</dbReference>
<evidence type="ECO:0000256" key="1">
    <source>
        <dbReference type="ARBA" id="ARBA00023015"/>
    </source>
</evidence>
<accession>A0ABT1B0N5</accession>
<evidence type="ECO:0000256" key="3">
    <source>
        <dbReference type="ARBA" id="ARBA00023163"/>
    </source>
</evidence>
<keyword evidence="1" id="KW-0805">Transcription regulation</keyword>
<comment type="caution">
    <text evidence="5">The sequence shown here is derived from an EMBL/GenBank/DDBJ whole genome shotgun (WGS) entry which is preliminary data.</text>
</comment>
<gene>
    <name evidence="5" type="ORF">NG653_11090</name>
</gene>
<dbReference type="InterPro" id="IPR018060">
    <property type="entry name" value="HTH_AraC"/>
</dbReference>
<dbReference type="PROSITE" id="PS01124">
    <property type="entry name" value="HTH_ARAC_FAMILY_2"/>
    <property type="match status" value="1"/>
</dbReference>
<keyword evidence="2" id="KW-0238">DNA-binding</keyword>
<dbReference type="EMBL" id="JAMXIB010000008">
    <property type="protein sequence ID" value="MCO5725405.1"/>
    <property type="molecule type" value="Genomic_DNA"/>
</dbReference>
<evidence type="ECO:0000313" key="6">
    <source>
        <dbReference type="Proteomes" id="UP001206312"/>
    </source>
</evidence>
<reference evidence="5 6" key="1">
    <citation type="submission" date="2022-06" db="EMBL/GenBank/DDBJ databases">
        <authorList>
            <person name="Xuan X."/>
        </authorList>
    </citation>
    <scope>NUCLEOTIDE SEQUENCE [LARGE SCALE GENOMIC DNA]</scope>
    <source>
        <strain evidence="5 6">2V75</strain>
    </source>
</reference>
<evidence type="ECO:0000259" key="4">
    <source>
        <dbReference type="PROSITE" id="PS01124"/>
    </source>
</evidence>
<protein>
    <submittedName>
        <fullName evidence="5">Helix-turn-helix domain-containing protein</fullName>
    </submittedName>
</protein>
<sequence length="308" mass="34992">MVAPQIFVARDINEMASAFVGWQMDVIQQEKGTFQGNLRGFSQLEGKVNFYSAYTGKRVFANGHHLKGSVMFTFIDCPGRCIWNGEEVTRSKLLVTDAERGLDVDAASGFTSYSVSIDEALLVAWLRSEGIPLPLSWNFTIDLQSVKRRATAGNLRWIIINAIQFGKFEVAELKWALYELLNPECQNCMKYIAVNFVAIHEIVEFIHQTIRSGKDVDVEALVDLYGGPMRTLYYNFKKYTGFTPHRYIKNLRLAMAQKLLKVADPSFTEVRAIAYQLGFMHLGQFSADYKGLFGEVPSETLRRRQVLQ</sequence>
<dbReference type="InterPro" id="IPR050204">
    <property type="entry name" value="AraC_XylS_family_regulators"/>
</dbReference>
<evidence type="ECO:0000256" key="2">
    <source>
        <dbReference type="ARBA" id="ARBA00023125"/>
    </source>
</evidence>
<organism evidence="5 6">
    <name type="scientific">Robiginitalea marina</name>
    <dbReference type="NCBI Taxonomy" id="2954105"/>
    <lineage>
        <taxon>Bacteria</taxon>
        <taxon>Pseudomonadati</taxon>
        <taxon>Bacteroidota</taxon>
        <taxon>Flavobacteriia</taxon>
        <taxon>Flavobacteriales</taxon>
        <taxon>Flavobacteriaceae</taxon>
        <taxon>Robiginitalea</taxon>
    </lineage>
</organism>
<feature type="domain" description="HTH araC/xylS-type" evidence="4">
    <location>
        <begin position="200"/>
        <end position="303"/>
    </location>
</feature>
<keyword evidence="3" id="KW-0804">Transcription</keyword>
<dbReference type="Gene3D" id="1.10.10.60">
    <property type="entry name" value="Homeodomain-like"/>
    <property type="match status" value="1"/>
</dbReference>
<name>A0ABT1B0N5_9FLAO</name>
<proteinExistence type="predicted"/>
<dbReference type="PANTHER" id="PTHR46796">
    <property type="entry name" value="HTH-TYPE TRANSCRIPTIONAL ACTIVATOR RHAS-RELATED"/>
    <property type="match status" value="1"/>
</dbReference>
<evidence type="ECO:0000313" key="5">
    <source>
        <dbReference type="EMBL" id="MCO5725405.1"/>
    </source>
</evidence>